<name>A0A4D4KI66_9ACTN</name>
<protein>
    <submittedName>
        <fullName evidence="2">Uncharacterized protein</fullName>
    </submittedName>
</protein>
<reference evidence="2 3" key="1">
    <citation type="journal article" date="2020" name="Int. J. Syst. Evol. Microbiol.">
        <title>Reclassification of Streptomyces castelarensis and Streptomyces sporoclivatus as later heterotypic synonyms of Streptomyces antimycoticus.</title>
        <authorList>
            <person name="Komaki H."/>
            <person name="Tamura T."/>
        </authorList>
    </citation>
    <scope>NUCLEOTIDE SEQUENCE [LARGE SCALE GENOMIC DNA]</scope>
    <source>
        <strain evidence="2 3">NBRC 12839</strain>
    </source>
</reference>
<accession>A0A4D4KI66</accession>
<dbReference type="Proteomes" id="UP000299290">
    <property type="component" value="Unassembled WGS sequence"/>
</dbReference>
<keyword evidence="3" id="KW-1185">Reference proteome</keyword>
<evidence type="ECO:0000313" key="2">
    <source>
        <dbReference type="EMBL" id="GDY48152.1"/>
    </source>
</evidence>
<evidence type="ECO:0000313" key="3">
    <source>
        <dbReference type="Proteomes" id="UP000299290"/>
    </source>
</evidence>
<dbReference type="EMBL" id="BJHV01000001">
    <property type="protein sequence ID" value="GDY48152.1"/>
    <property type="molecule type" value="Genomic_DNA"/>
</dbReference>
<sequence>MSTTAVAGGPADIVAPAFFADLDWDGSPPPEVQPTSAKPDTATAQPKRTASLLTTTSPPDITSSRCVRRDAKR</sequence>
<proteinExistence type="predicted"/>
<feature type="compositionally biased region" description="Polar residues" evidence="1">
    <location>
        <begin position="33"/>
        <end position="65"/>
    </location>
</feature>
<organism evidence="2 3">
    <name type="scientific">Streptomyces antimycoticus</name>
    <dbReference type="NCBI Taxonomy" id="68175"/>
    <lineage>
        <taxon>Bacteria</taxon>
        <taxon>Bacillati</taxon>
        <taxon>Actinomycetota</taxon>
        <taxon>Actinomycetes</taxon>
        <taxon>Kitasatosporales</taxon>
        <taxon>Streptomycetaceae</taxon>
        <taxon>Streptomyces</taxon>
        <taxon>Streptomyces violaceusniger group</taxon>
    </lineage>
</organism>
<gene>
    <name evidence="2" type="ORF">SANT12839_090340</name>
</gene>
<evidence type="ECO:0000256" key="1">
    <source>
        <dbReference type="SAM" id="MobiDB-lite"/>
    </source>
</evidence>
<feature type="region of interest" description="Disordered" evidence="1">
    <location>
        <begin position="21"/>
        <end position="73"/>
    </location>
</feature>
<comment type="caution">
    <text evidence="2">The sequence shown here is derived from an EMBL/GenBank/DDBJ whole genome shotgun (WGS) entry which is preliminary data.</text>
</comment>
<dbReference type="AlphaFoldDB" id="A0A4D4KI66"/>